<evidence type="ECO:0000313" key="2">
    <source>
        <dbReference type="Proteomes" id="UP000001025"/>
    </source>
</evidence>
<dbReference type="AlphaFoldDB" id="Q7UK99"/>
<dbReference type="InParanoid" id="Q7UK99"/>
<evidence type="ECO:0000313" key="1">
    <source>
        <dbReference type="EMBL" id="CAD76982.1"/>
    </source>
</evidence>
<name>Q7UK99_RHOBA</name>
<dbReference type="Proteomes" id="UP000001025">
    <property type="component" value="Chromosome"/>
</dbReference>
<reference evidence="1 2" key="1">
    <citation type="journal article" date="2003" name="Proc. Natl. Acad. Sci. U.S.A.">
        <title>Complete genome sequence of the marine planctomycete Pirellula sp. strain 1.</title>
        <authorList>
            <person name="Gloeckner F.O."/>
            <person name="Kube M."/>
            <person name="Bauer M."/>
            <person name="Teeling H."/>
            <person name="Lombardot T."/>
            <person name="Ludwig W."/>
            <person name="Gade D."/>
            <person name="Beck A."/>
            <person name="Borzym K."/>
            <person name="Heitmann K."/>
            <person name="Rabus R."/>
            <person name="Schlesner H."/>
            <person name="Amann R."/>
            <person name="Reinhardt R."/>
        </authorList>
    </citation>
    <scope>NUCLEOTIDE SEQUENCE [LARGE SCALE GENOMIC DNA]</scope>
    <source>
        <strain evidence="2">DSM 10527 / NCIMB 13988 / SH1</strain>
    </source>
</reference>
<accession>Q7UK99</accession>
<protein>
    <submittedName>
        <fullName evidence="1">Uncharacterized protein</fullName>
    </submittedName>
</protein>
<gene>
    <name evidence="1" type="ordered locus">RB10766</name>
</gene>
<proteinExistence type="predicted"/>
<dbReference type="HOGENOM" id="CLU_1209027_0_0_0"/>
<sequence length="229" mass="25711">MPFVVGGFVVDPGGHEVKIQAVADETSGQWIMVPFAEQDPVPQVGMHVLMSCRFGAVGERVMRGDGFLFAFNDDSWDPCFILELVVDEHVCLVLAGALFAWFSVGVAQHFKRIGKLLARLDAHRRSLEGHRLHPLLQFLNERVDPLSFTRHSTLLLLWLLFSSSMCFWLSWPRVLHGCERGVRRRVRRVGPAGPTRLGTLSRGWIGPVASATIPLRLNRSPPTCRLRHS</sequence>
<dbReference type="KEGG" id="rba:RB10766"/>
<dbReference type="EnsemblBacteria" id="CAD76982">
    <property type="protein sequence ID" value="CAD76982"/>
    <property type="gene ID" value="RB10766"/>
</dbReference>
<organism evidence="1 2">
    <name type="scientific">Rhodopirellula baltica (strain DSM 10527 / NCIMB 13988 / SH1)</name>
    <dbReference type="NCBI Taxonomy" id="243090"/>
    <lineage>
        <taxon>Bacteria</taxon>
        <taxon>Pseudomonadati</taxon>
        <taxon>Planctomycetota</taxon>
        <taxon>Planctomycetia</taxon>
        <taxon>Pirellulales</taxon>
        <taxon>Pirellulaceae</taxon>
        <taxon>Rhodopirellula</taxon>
    </lineage>
</organism>
<keyword evidence="2" id="KW-1185">Reference proteome</keyword>
<dbReference type="EMBL" id="BX294152">
    <property type="protein sequence ID" value="CAD76982.1"/>
    <property type="molecule type" value="Genomic_DNA"/>
</dbReference>